<keyword evidence="3" id="KW-1185">Reference proteome</keyword>
<dbReference type="AlphaFoldDB" id="A0A917WW72"/>
<protein>
    <submittedName>
        <fullName evidence="2">Uncharacterized protein</fullName>
    </submittedName>
</protein>
<evidence type="ECO:0000313" key="2">
    <source>
        <dbReference type="EMBL" id="GGM34552.1"/>
    </source>
</evidence>
<comment type="caution">
    <text evidence="2">The sequence shown here is derived from an EMBL/GenBank/DDBJ whole genome shotgun (WGS) entry which is preliminary data.</text>
</comment>
<proteinExistence type="predicted"/>
<sequence>MYDKDYVQAGASIGGVAKLFVDLGNQAQNNDKDVDEIKRKSKSKMKDKSLHKENEMEL</sequence>
<accession>A0A917WW72</accession>
<gene>
    <name evidence="2" type="ORF">GCM10011351_20650</name>
</gene>
<name>A0A917WW72_9BACI</name>
<feature type="region of interest" description="Disordered" evidence="1">
    <location>
        <begin position="30"/>
        <end position="58"/>
    </location>
</feature>
<evidence type="ECO:0000256" key="1">
    <source>
        <dbReference type="SAM" id="MobiDB-lite"/>
    </source>
</evidence>
<dbReference type="RefSeq" id="WP_162879189.1">
    <property type="nucleotide sequence ID" value="NZ_BMLG01000011.1"/>
</dbReference>
<reference evidence="2" key="1">
    <citation type="journal article" date="2014" name="Int. J. Syst. Evol. Microbiol.">
        <title>Complete genome sequence of Corynebacterium casei LMG S-19264T (=DSM 44701T), isolated from a smear-ripened cheese.</title>
        <authorList>
            <consortium name="US DOE Joint Genome Institute (JGI-PGF)"/>
            <person name="Walter F."/>
            <person name="Albersmeier A."/>
            <person name="Kalinowski J."/>
            <person name="Ruckert C."/>
        </authorList>
    </citation>
    <scope>NUCLEOTIDE SEQUENCE</scope>
    <source>
        <strain evidence="2">CGMCC 1.6333</strain>
    </source>
</reference>
<reference evidence="2" key="2">
    <citation type="submission" date="2020-09" db="EMBL/GenBank/DDBJ databases">
        <authorList>
            <person name="Sun Q."/>
            <person name="Zhou Y."/>
        </authorList>
    </citation>
    <scope>NUCLEOTIDE SEQUENCE</scope>
    <source>
        <strain evidence="2">CGMCC 1.6333</strain>
    </source>
</reference>
<dbReference type="Proteomes" id="UP000618460">
    <property type="component" value="Unassembled WGS sequence"/>
</dbReference>
<organism evidence="2 3">
    <name type="scientific">Paraliobacillus quinghaiensis</name>
    <dbReference type="NCBI Taxonomy" id="470815"/>
    <lineage>
        <taxon>Bacteria</taxon>
        <taxon>Bacillati</taxon>
        <taxon>Bacillota</taxon>
        <taxon>Bacilli</taxon>
        <taxon>Bacillales</taxon>
        <taxon>Bacillaceae</taxon>
        <taxon>Paraliobacillus</taxon>
    </lineage>
</organism>
<dbReference type="EMBL" id="BMLG01000011">
    <property type="protein sequence ID" value="GGM34552.1"/>
    <property type="molecule type" value="Genomic_DNA"/>
</dbReference>
<evidence type="ECO:0000313" key="3">
    <source>
        <dbReference type="Proteomes" id="UP000618460"/>
    </source>
</evidence>